<proteinExistence type="predicted"/>
<accession>A0ABQ3I7W1</accession>
<evidence type="ECO:0000313" key="2">
    <source>
        <dbReference type="Proteomes" id="UP000658258"/>
    </source>
</evidence>
<gene>
    <name evidence="1" type="ORF">GCM10011340_30030</name>
</gene>
<reference evidence="2" key="1">
    <citation type="journal article" date="2019" name="Int. J. Syst. Evol. Microbiol.">
        <title>The Global Catalogue of Microorganisms (GCM) 10K type strain sequencing project: providing services to taxonomists for standard genome sequencing and annotation.</title>
        <authorList>
            <consortium name="The Broad Institute Genomics Platform"/>
            <consortium name="The Broad Institute Genome Sequencing Center for Infectious Disease"/>
            <person name="Wu L."/>
            <person name="Ma J."/>
        </authorList>
    </citation>
    <scope>NUCLEOTIDE SEQUENCE [LARGE SCALE GENOMIC DNA]</scope>
    <source>
        <strain evidence="2">CGMCC 1.15111</strain>
    </source>
</reference>
<evidence type="ECO:0008006" key="3">
    <source>
        <dbReference type="Google" id="ProtNLM"/>
    </source>
</evidence>
<protein>
    <recommendedName>
        <fullName evidence="3">DUF1573 domain-containing protein</fullName>
    </recommendedName>
</protein>
<name>A0ABQ3I7W1_9BACT</name>
<dbReference type="PANTHER" id="PTHR37833">
    <property type="entry name" value="LIPOPROTEIN-RELATED"/>
    <property type="match status" value="1"/>
</dbReference>
<sequence>MCLVYTVLGAQELEFIDLGVVEGEFRTLHKEVVWVNTTHEQVDLRVVSKSRNLMVSRESFSLAVGDTAHIAFEIALAQRPGYYEYEIQLLAGENFLLHGMQFGLQVLAAEIDVFRAYRNIHWPFRAKENVFNLQAGYKGDTLRKTFDVFNLSGENLSLENVQANDSTWITFEPKLIKHNQFGHMTIAVLSGKKAPSGFQRYNLELINEGKTLANLPIQFTLLPPPVQADSVVHERPIFTSSLINHDFKEVKKGQIREVEVVLANVGNAELVIEQLESNCTCLTYSLAESKLQPGSSTVLTVTFDATNRSGLEKKTLAVFTNDPNNPTQVLTFRAHVK</sequence>
<dbReference type="InterPro" id="IPR013783">
    <property type="entry name" value="Ig-like_fold"/>
</dbReference>
<organism evidence="1 2">
    <name type="scientific">Roseivirga thermotolerans</name>
    <dbReference type="NCBI Taxonomy" id="1758176"/>
    <lineage>
        <taxon>Bacteria</taxon>
        <taxon>Pseudomonadati</taxon>
        <taxon>Bacteroidota</taxon>
        <taxon>Cytophagia</taxon>
        <taxon>Cytophagales</taxon>
        <taxon>Roseivirgaceae</taxon>
        <taxon>Roseivirga</taxon>
    </lineage>
</organism>
<dbReference type="EMBL" id="BNAG01000004">
    <property type="protein sequence ID" value="GHE71898.1"/>
    <property type="molecule type" value="Genomic_DNA"/>
</dbReference>
<evidence type="ECO:0000313" key="1">
    <source>
        <dbReference type="EMBL" id="GHE71898.1"/>
    </source>
</evidence>
<dbReference type="PANTHER" id="PTHR37833:SF1">
    <property type="entry name" value="SIGNAL PEPTIDE PROTEIN"/>
    <property type="match status" value="1"/>
</dbReference>
<dbReference type="Gene3D" id="2.60.40.10">
    <property type="entry name" value="Immunoglobulins"/>
    <property type="match status" value="1"/>
</dbReference>
<comment type="caution">
    <text evidence="1">The sequence shown here is derived from an EMBL/GenBank/DDBJ whole genome shotgun (WGS) entry which is preliminary data.</text>
</comment>
<dbReference type="Proteomes" id="UP000658258">
    <property type="component" value="Unassembled WGS sequence"/>
</dbReference>
<dbReference type="Pfam" id="PF07610">
    <property type="entry name" value="DUF1573"/>
    <property type="match status" value="1"/>
</dbReference>
<keyword evidence="2" id="KW-1185">Reference proteome</keyword>
<dbReference type="InterPro" id="IPR011467">
    <property type="entry name" value="DUF1573"/>
</dbReference>